<keyword evidence="2" id="KW-1185">Reference proteome</keyword>
<comment type="caution">
    <text evidence="1">The sequence shown here is derived from an EMBL/GenBank/DDBJ whole genome shotgun (WGS) entry which is preliminary data.</text>
</comment>
<accession>A0A540V2R8</accession>
<dbReference type="InterPro" id="IPR025062">
    <property type="entry name" value="DUF4003"/>
</dbReference>
<dbReference type="AlphaFoldDB" id="A0A540V2R8"/>
<dbReference type="Proteomes" id="UP000315753">
    <property type="component" value="Unassembled WGS sequence"/>
</dbReference>
<gene>
    <name evidence="1" type="ORF">FKZ59_06910</name>
</gene>
<reference evidence="1 2" key="1">
    <citation type="submission" date="2019-06" db="EMBL/GenBank/DDBJ databases">
        <title>Genome sequence of Ureibacillus terrenus.</title>
        <authorList>
            <person name="Maclea K.S."/>
            <person name="Simoes M."/>
        </authorList>
    </citation>
    <scope>NUCLEOTIDE SEQUENCE [LARGE SCALE GENOMIC DNA]</scope>
    <source>
        <strain evidence="1 2">ATCC BAA-384</strain>
    </source>
</reference>
<organism evidence="1 2">
    <name type="scientific">Ureibacillus terrenus</name>
    <dbReference type="NCBI Taxonomy" id="118246"/>
    <lineage>
        <taxon>Bacteria</taxon>
        <taxon>Bacillati</taxon>
        <taxon>Bacillota</taxon>
        <taxon>Bacilli</taxon>
        <taxon>Bacillales</taxon>
        <taxon>Caryophanaceae</taxon>
        <taxon>Ureibacillus</taxon>
    </lineage>
</organism>
<protein>
    <submittedName>
        <fullName evidence="1">DUF4003 family protein</fullName>
    </submittedName>
</protein>
<dbReference type="EMBL" id="VIGD01000007">
    <property type="protein sequence ID" value="TQE91039.1"/>
    <property type="molecule type" value="Genomic_DNA"/>
</dbReference>
<sequence>MDTQFTEELQNNYNRAVNYFGNQFKVSAVISLASKYTLEKREFSGVALQKIVDQMAEYSKKALSIQKNSPIPYYIAARFLGQDLEACFENLLQRDGALKEAGFHNSPFRLAGAMMLDEDIHLHAKRAKTLYDEMHRKQFILTSKEDVPYAVLLSKVNEPPQLQVETMVQYYKALRKQGFLLGNSLQSLAQILTMYSADYNETLLQYVAELRHSLNHRGIKVKPIHYPYLGILALNATDNEKIDEIAEWQKALLELKIFRMAKELALIVAIQKIMRELVEVQNMVDMKELFIEDLIDVMEITLDVVDIIFLPGIDLLDFFR</sequence>
<dbReference type="Pfam" id="PF13170">
    <property type="entry name" value="DUF4003"/>
    <property type="match status" value="1"/>
</dbReference>
<name>A0A540V2R8_9BACL</name>
<evidence type="ECO:0000313" key="1">
    <source>
        <dbReference type="EMBL" id="TQE91039.1"/>
    </source>
</evidence>
<proteinExistence type="predicted"/>
<evidence type="ECO:0000313" key="2">
    <source>
        <dbReference type="Proteomes" id="UP000315753"/>
    </source>
</evidence>
<dbReference type="OrthoDB" id="1778393at2"/>
<dbReference type="RefSeq" id="WP_141602023.1">
    <property type="nucleotide sequence ID" value="NZ_VIGD01000007.1"/>
</dbReference>